<dbReference type="GO" id="GO:0036297">
    <property type="term" value="P:interstrand cross-link repair"/>
    <property type="evidence" value="ECO:0007669"/>
    <property type="project" value="InterPro"/>
</dbReference>
<dbReference type="PANTHER" id="PTHR14449">
    <property type="entry name" value="FANCONI ANEMIA GROUP F PROTEIN FANCF"/>
    <property type="match status" value="1"/>
</dbReference>
<dbReference type="PANTHER" id="PTHR14449:SF2">
    <property type="entry name" value="FANCONI ANEMIA GROUP F PROTEIN"/>
    <property type="match status" value="1"/>
</dbReference>
<gene>
    <name evidence="1" type="ORF">BUALT_Bualt02G0200100</name>
</gene>
<keyword evidence="2" id="KW-1185">Reference proteome</keyword>
<reference evidence="1" key="1">
    <citation type="submission" date="2019-10" db="EMBL/GenBank/DDBJ databases">
        <authorList>
            <person name="Zhang R."/>
            <person name="Pan Y."/>
            <person name="Wang J."/>
            <person name="Ma R."/>
            <person name="Yu S."/>
        </authorList>
    </citation>
    <scope>NUCLEOTIDE SEQUENCE</scope>
    <source>
        <strain evidence="1">LA-IB0</strain>
        <tissue evidence="1">Leaf</tissue>
    </source>
</reference>
<accession>A0AAV6Y2X6</accession>
<organism evidence="1 2">
    <name type="scientific">Buddleja alternifolia</name>
    <dbReference type="NCBI Taxonomy" id="168488"/>
    <lineage>
        <taxon>Eukaryota</taxon>
        <taxon>Viridiplantae</taxon>
        <taxon>Streptophyta</taxon>
        <taxon>Embryophyta</taxon>
        <taxon>Tracheophyta</taxon>
        <taxon>Spermatophyta</taxon>
        <taxon>Magnoliopsida</taxon>
        <taxon>eudicotyledons</taxon>
        <taxon>Gunneridae</taxon>
        <taxon>Pentapetalae</taxon>
        <taxon>asterids</taxon>
        <taxon>lamiids</taxon>
        <taxon>Lamiales</taxon>
        <taxon>Scrophulariaceae</taxon>
        <taxon>Buddlejeae</taxon>
        <taxon>Buddleja</taxon>
    </lineage>
</organism>
<proteinExistence type="predicted"/>
<dbReference type="AlphaFoldDB" id="A0AAV6Y2X6"/>
<dbReference type="GO" id="GO:0043240">
    <property type="term" value="C:Fanconi anaemia nuclear complex"/>
    <property type="evidence" value="ECO:0007669"/>
    <property type="project" value="InterPro"/>
</dbReference>
<comment type="caution">
    <text evidence="1">The sequence shown here is derived from an EMBL/GenBank/DDBJ whole genome shotgun (WGS) entry which is preliminary data.</text>
</comment>
<name>A0AAV6Y2X6_9LAMI</name>
<evidence type="ECO:0000313" key="1">
    <source>
        <dbReference type="EMBL" id="KAG8389159.1"/>
    </source>
</evidence>
<sequence length="517" mass="58139">MAWTYSEISLEDLMKMIRNFVNMLLLASGYQSTGRLAYWDSHNIKKSFLWALFIENVSCCYLMGCFVVSKGLMSLDDYQDSVKELDAALSELKSNPHFPQGLAHLSCNTLSRARDLLLEHLIHTLPLRDSNLKAIITASVEMDFSKREKIDNDCLHAYVEKLTHTLSKGLSLSESRNFSEGSNIASEKHQNWIDCDFSLSTIQQLGRRQLAVAHSSSVVTGLEILWKTLEKSMHDELGNTSSSEPLKHSACLIAEEAPVESIIWNCWRSRSLSYMFDKRTIRLVSGASLIFSAPEGQWVQMFERLNTSAESDDDLSETIELLLLGCSADRWSALIEQLISVSYESTTISRLYQEVFNIPLAKSFNLCLKEGFINPKEKNVVEYLEVLLSSQLDQLWKISPVLAAVAIPSWSQLFKFYVRELESQFRGSSLGTRCCSCIDDGLEHRECGLRLANLMNILGRTFRSSPPLSPARTSPDAARPTPKMYIKGSADWDILNHQSKKVVSGSSLKNTIMRAGG</sequence>
<dbReference type="InterPro" id="IPR035428">
    <property type="entry name" value="FANCF"/>
</dbReference>
<evidence type="ECO:0000313" key="2">
    <source>
        <dbReference type="Proteomes" id="UP000826271"/>
    </source>
</evidence>
<protein>
    <submittedName>
        <fullName evidence="1">Uncharacterized protein</fullName>
    </submittedName>
</protein>
<dbReference type="EMBL" id="WHWC01000002">
    <property type="protein sequence ID" value="KAG8389159.1"/>
    <property type="molecule type" value="Genomic_DNA"/>
</dbReference>
<dbReference type="Pfam" id="PF11107">
    <property type="entry name" value="FANCF"/>
    <property type="match status" value="1"/>
</dbReference>
<dbReference type="Proteomes" id="UP000826271">
    <property type="component" value="Unassembled WGS sequence"/>
</dbReference>